<organism evidence="1 2">
    <name type="scientific">Neiella holothuriorum</name>
    <dbReference type="NCBI Taxonomy" id="2870530"/>
    <lineage>
        <taxon>Bacteria</taxon>
        <taxon>Pseudomonadati</taxon>
        <taxon>Pseudomonadota</taxon>
        <taxon>Gammaproteobacteria</taxon>
        <taxon>Alteromonadales</taxon>
        <taxon>Echinimonadaceae</taxon>
        <taxon>Neiella</taxon>
    </lineage>
</organism>
<sequence>MPSILHGFNYLRIIIDNNGQTSSPSVTGNRVPAISANGQVRSMPVGGFIEIEDISNRECYTLQNIIGWSEDDDGIGGWHDLPKNKALQAIMHHEKLFILVSGGEPVFTKA</sequence>
<proteinExistence type="predicted"/>
<keyword evidence="2" id="KW-1185">Reference proteome</keyword>
<comment type="caution">
    <text evidence="1">The sequence shown here is derived from an EMBL/GenBank/DDBJ whole genome shotgun (WGS) entry which is preliminary data.</text>
</comment>
<dbReference type="RefSeq" id="WP_220104087.1">
    <property type="nucleotide sequence ID" value="NZ_JAHZSS010000010.1"/>
</dbReference>
<accession>A0ABS7EGD7</accession>
<gene>
    <name evidence="1" type="ORF">K0504_10170</name>
</gene>
<evidence type="ECO:0000313" key="1">
    <source>
        <dbReference type="EMBL" id="MBW8191404.1"/>
    </source>
</evidence>
<dbReference type="EMBL" id="JAHZSS010000010">
    <property type="protein sequence ID" value="MBW8191404.1"/>
    <property type="molecule type" value="Genomic_DNA"/>
</dbReference>
<evidence type="ECO:0000313" key="2">
    <source>
        <dbReference type="Proteomes" id="UP001166251"/>
    </source>
</evidence>
<dbReference type="Proteomes" id="UP001166251">
    <property type="component" value="Unassembled WGS sequence"/>
</dbReference>
<name>A0ABS7EGD7_9GAMM</name>
<protein>
    <submittedName>
        <fullName evidence="1">Uncharacterized protein</fullName>
    </submittedName>
</protein>
<reference evidence="1" key="1">
    <citation type="submission" date="2021-07" db="EMBL/GenBank/DDBJ databases">
        <title>Neiella marina sp. nov., isolated from the intestinal content of sea cucumber Apostichopus japonicus.</title>
        <authorList>
            <person name="Bai X."/>
        </authorList>
    </citation>
    <scope>NUCLEOTIDE SEQUENCE</scope>
    <source>
        <strain evidence="1">126</strain>
    </source>
</reference>